<sequence length="47" mass="5220">MGFLKSLRSLLLGVGELQKRAEEKQAAEDAEMEANGYVKQYYPNGSV</sequence>
<dbReference type="RefSeq" id="WP_171297715.1">
    <property type="nucleotide sequence ID" value="NZ_CP087098.1"/>
</dbReference>
<organism evidence="1 2">
    <name type="scientific">Clostridium estertheticum</name>
    <dbReference type="NCBI Taxonomy" id="238834"/>
    <lineage>
        <taxon>Bacteria</taxon>
        <taxon>Bacillati</taxon>
        <taxon>Bacillota</taxon>
        <taxon>Clostridia</taxon>
        <taxon>Eubacteriales</taxon>
        <taxon>Clostridiaceae</taxon>
        <taxon>Clostridium</taxon>
    </lineage>
</organism>
<protein>
    <submittedName>
        <fullName evidence="1">Uncharacterized protein</fullName>
    </submittedName>
</protein>
<dbReference type="EMBL" id="JABEYB010000010">
    <property type="protein sequence ID" value="NNU77026.1"/>
    <property type="molecule type" value="Genomic_DNA"/>
</dbReference>
<name>A0A7Y3WTD1_9CLOT</name>
<proteinExistence type="predicted"/>
<evidence type="ECO:0000313" key="1">
    <source>
        <dbReference type="EMBL" id="NNU77026.1"/>
    </source>
</evidence>
<accession>A0A7Y3WTD1</accession>
<evidence type="ECO:0000313" key="2">
    <source>
        <dbReference type="Proteomes" id="UP000531659"/>
    </source>
</evidence>
<dbReference type="AlphaFoldDB" id="A0A7Y3WTD1"/>
<gene>
    <name evidence="1" type="ORF">HLQ16_13890</name>
</gene>
<reference evidence="1 2" key="1">
    <citation type="submission" date="2020-05" db="EMBL/GenBank/DDBJ databases">
        <title>Complete genome of Clostridium estertheticum subspecies estertheticum, isolated from Vacuum packed lamb meat from New Zealand imported to Switzerland.</title>
        <authorList>
            <person name="Wambui J."/>
            <person name="Stevens M.J.A."/>
            <person name="Stephan R."/>
        </authorList>
    </citation>
    <scope>NUCLEOTIDE SEQUENCE [LARGE SCALE GENOMIC DNA]</scope>
    <source>
        <strain evidence="1 2">CEST001</strain>
    </source>
</reference>
<dbReference type="Proteomes" id="UP000531659">
    <property type="component" value="Unassembled WGS sequence"/>
</dbReference>
<comment type="caution">
    <text evidence="1">The sequence shown here is derived from an EMBL/GenBank/DDBJ whole genome shotgun (WGS) entry which is preliminary data.</text>
</comment>